<proteinExistence type="predicted"/>
<evidence type="ECO:0000259" key="6">
    <source>
        <dbReference type="Pfam" id="PF04893"/>
    </source>
</evidence>
<keyword evidence="2 5" id="KW-0812">Transmembrane</keyword>
<feature type="transmembrane region" description="Helical" evidence="5">
    <location>
        <begin position="131"/>
        <end position="152"/>
    </location>
</feature>
<keyword evidence="8" id="KW-1185">Reference proteome</keyword>
<name>A0A348AJG5_9FIRM</name>
<feature type="transmembrane region" description="Helical" evidence="5">
    <location>
        <begin position="98"/>
        <end position="119"/>
    </location>
</feature>
<dbReference type="RefSeq" id="WP_126308264.1">
    <property type="nucleotide sequence ID" value="NZ_AP018449.1"/>
</dbReference>
<dbReference type="Proteomes" id="UP000276437">
    <property type="component" value="Chromosome"/>
</dbReference>
<keyword evidence="4 5" id="KW-0472">Membrane</keyword>
<sequence length="196" mass="20782">MKSYGSFLETVYDVLFEPRQAMQAIAEQRLTGQALAMFAISMLVPVWTVYTGVTGMADSPATVAMFGVHLFASLVFWVLSAAVLSFIAELYGGQGTVLGLFAALGFSHLPRIAIIPAWVFVAIMPPVTRPVLMGIIGLAVVTWTLALNVAALRGAYGLSGAKAVLVLLTPILAVAILITVCVMFAGAAIVYWPFKA</sequence>
<reference evidence="7 8" key="1">
    <citation type="journal article" date="2018" name="Int. J. Syst. Evol. Microbiol.">
        <title>Methylomusa anaerophila gen. nov., sp. nov., an anaerobic methanol-utilizing bacterium isolated from a microbial fuel cell.</title>
        <authorList>
            <person name="Amano N."/>
            <person name="Yamamuro A."/>
            <person name="Miyahara M."/>
            <person name="Kouzuma A."/>
            <person name="Abe T."/>
            <person name="Watanabe K."/>
        </authorList>
    </citation>
    <scope>NUCLEOTIDE SEQUENCE [LARGE SCALE GENOMIC DNA]</scope>
    <source>
        <strain evidence="7 8">MMFC1</strain>
    </source>
</reference>
<dbReference type="EMBL" id="AP018449">
    <property type="protein sequence ID" value="BBB91213.1"/>
    <property type="molecule type" value="Genomic_DNA"/>
</dbReference>
<dbReference type="OrthoDB" id="1684770at2"/>
<comment type="subcellular location">
    <subcellularLocation>
        <location evidence="1">Membrane</location>
        <topology evidence="1">Multi-pass membrane protein</topology>
    </subcellularLocation>
</comment>
<protein>
    <submittedName>
        <fullName evidence="7">Yip1 domain protein</fullName>
    </submittedName>
</protein>
<dbReference type="Pfam" id="PF04893">
    <property type="entry name" value="Yip1"/>
    <property type="match status" value="1"/>
</dbReference>
<feature type="domain" description="Yip1" evidence="6">
    <location>
        <begin position="13"/>
        <end position="180"/>
    </location>
</feature>
<keyword evidence="3 5" id="KW-1133">Transmembrane helix</keyword>
<gene>
    <name evidence="7" type="ORF">MAMMFC1_01884</name>
</gene>
<evidence type="ECO:0000256" key="5">
    <source>
        <dbReference type="SAM" id="Phobius"/>
    </source>
</evidence>
<dbReference type="GO" id="GO:0016020">
    <property type="term" value="C:membrane"/>
    <property type="evidence" value="ECO:0007669"/>
    <property type="project" value="UniProtKB-SubCell"/>
</dbReference>
<evidence type="ECO:0000313" key="7">
    <source>
        <dbReference type="EMBL" id="BBB91213.1"/>
    </source>
</evidence>
<dbReference type="InterPro" id="IPR006977">
    <property type="entry name" value="Yip1_dom"/>
</dbReference>
<feature type="transmembrane region" description="Helical" evidence="5">
    <location>
        <begin position="70"/>
        <end position="91"/>
    </location>
</feature>
<evidence type="ECO:0000256" key="2">
    <source>
        <dbReference type="ARBA" id="ARBA00022692"/>
    </source>
</evidence>
<dbReference type="KEGG" id="mana:MAMMFC1_01884"/>
<dbReference type="AlphaFoldDB" id="A0A348AJG5"/>
<evidence type="ECO:0000256" key="4">
    <source>
        <dbReference type="ARBA" id="ARBA00023136"/>
    </source>
</evidence>
<accession>A0A348AJG5</accession>
<evidence type="ECO:0000313" key="8">
    <source>
        <dbReference type="Proteomes" id="UP000276437"/>
    </source>
</evidence>
<feature type="transmembrane region" description="Helical" evidence="5">
    <location>
        <begin position="164"/>
        <end position="194"/>
    </location>
</feature>
<feature type="transmembrane region" description="Helical" evidence="5">
    <location>
        <begin position="30"/>
        <end position="50"/>
    </location>
</feature>
<evidence type="ECO:0000256" key="3">
    <source>
        <dbReference type="ARBA" id="ARBA00022989"/>
    </source>
</evidence>
<evidence type="ECO:0000256" key="1">
    <source>
        <dbReference type="ARBA" id="ARBA00004141"/>
    </source>
</evidence>
<organism evidence="7 8">
    <name type="scientific">Methylomusa anaerophila</name>
    <dbReference type="NCBI Taxonomy" id="1930071"/>
    <lineage>
        <taxon>Bacteria</taxon>
        <taxon>Bacillati</taxon>
        <taxon>Bacillota</taxon>
        <taxon>Negativicutes</taxon>
        <taxon>Selenomonadales</taxon>
        <taxon>Sporomusaceae</taxon>
        <taxon>Methylomusa</taxon>
    </lineage>
</organism>